<dbReference type="GO" id="GO:0016705">
    <property type="term" value="F:oxidoreductase activity, acting on paired donors, with incorporation or reduction of molecular oxygen"/>
    <property type="evidence" value="ECO:0007669"/>
    <property type="project" value="InterPro"/>
</dbReference>
<dbReference type="InterPro" id="IPR050476">
    <property type="entry name" value="Insect_CytP450_Detox"/>
</dbReference>
<dbReference type="EMBL" id="WJQU01000002">
    <property type="protein sequence ID" value="KAJ6641555.1"/>
    <property type="molecule type" value="Genomic_DNA"/>
</dbReference>
<keyword evidence="12" id="KW-0472">Membrane</keyword>
<dbReference type="InterPro" id="IPR017972">
    <property type="entry name" value="Cyt_P450_CS"/>
</dbReference>
<evidence type="ECO:0000256" key="5">
    <source>
        <dbReference type="ARBA" id="ARBA00022617"/>
    </source>
</evidence>
<feature type="binding site" description="axial binding residue" evidence="13">
    <location>
        <position position="448"/>
    </location>
    <ligand>
        <name>heme</name>
        <dbReference type="ChEBI" id="CHEBI:30413"/>
    </ligand>
    <ligandPart>
        <name>Fe</name>
        <dbReference type="ChEBI" id="CHEBI:18248"/>
    </ligandPart>
</feature>
<comment type="similarity">
    <text evidence="4 14">Belongs to the cytochrome P450 family.</text>
</comment>
<dbReference type="GO" id="GO:0005506">
    <property type="term" value="F:iron ion binding"/>
    <property type="evidence" value="ECO:0007669"/>
    <property type="project" value="InterPro"/>
</dbReference>
<dbReference type="PRINTS" id="PR00463">
    <property type="entry name" value="EP450I"/>
</dbReference>
<dbReference type="AlphaFoldDB" id="A0A9Q0N0V2"/>
<evidence type="ECO:0000256" key="8">
    <source>
        <dbReference type="ARBA" id="ARBA00022848"/>
    </source>
</evidence>
<dbReference type="PROSITE" id="PS00086">
    <property type="entry name" value="CYTOCHROME_P450"/>
    <property type="match status" value="1"/>
</dbReference>
<dbReference type="GO" id="GO:0005789">
    <property type="term" value="C:endoplasmic reticulum membrane"/>
    <property type="evidence" value="ECO:0007669"/>
    <property type="project" value="UniProtKB-SubCell"/>
</dbReference>
<proteinExistence type="inferred from homology"/>
<evidence type="ECO:0000256" key="3">
    <source>
        <dbReference type="ARBA" id="ARBA00004406"/>
    </source>
</evidence>
<evidence type="ECO:0000256" key="6">
    <source>
        <dbReference type="ARBA" id="ARBA00022723"/>
    </source>
</evidence>
<evidence type="ECO:0000256" key="7">
    <source>
        <dbReference type="ARBA" id="ARBA00022824"/>
    </source>
</evidence>
<keyword evidence="8" id="KW-0492">Microsome</keyword>
<gene>
    <name evidence="15" type="primary">Cyp6a9_0</name>
    <name evidence="15" type="ORF">Bhyg_06494</name>
</gene>
<accession>A0A9Q0N0V2</accession>
<dbReference type="PANTHER" id="PTHR24292">
    <property type="entry name" value="CYTOCHROME P450"/>
    <property type="match status" value="1"/>
</dbReference>
<evidence type="ECO:0000256" key="2">
    <source>
        <dbReference type="ARBA" id="ARBA00004174"/>
    </source>
</evidence>
<evidence type="ECO:0000256" key="13">
    <source>
        <dbReference type="PIRSR" id="PIRSR602401-1"/>
    </source>
</evidence>
<dbReference type="FunFam" id="1.10.630.10:FF:000042">
    <property type="entry name" value="Cytochrome P450"/>
    <property type="match status" value="1"/>
</dbReference>
<dbReference type="GO" id="GO:0004497">
    <property type="term" value="F:monooxygenase activity"/>
    <property type="evidence" value="ECO:0007669"/>
    <property type="project" value="UniProtKB-KW"/>
</dbReference>
<evidence type="ECO:0000313" key="15">
    <source>
        <dbReference type="EMBL" id="KAJ6641555.1"/>
    </source>
</evidence>
<keyword evidence="11 14" id="KW-0503">Monooxygenase</keyword>
<sequence>MFVFLTLVIGVVTAIYFYLRLKMNYWKDRGIPCMEPSLLLGNLDGVGQKLHNNINVQMVYERFKIGNKFCGYYLLQSPRLIILDLDLIKNILIKDFNNFVDRGIYNNDEVDPLSAHLFAIEGDKWRNLRNKLSPTFTSGKMKVMYPIIQSYTQILIDLIEELSASDESGSFDIKNVCVRFTADVIGSCGFGLECNAMKDENSEMLKMGEFFDIRDPWVRLNFFFVNIFPNLAQKLNMKVTPKFIIDFFMPMIKQTYDYRINSDVDRHDFMSLLVQIMKNGKLNDEAGTSTGTITFNELAAQAFLFFVAGFETTSTTMTFALYELAYRKEIQEKLRKEVIEVAKRHNGKIPYEAISEMTYLDQIVNETLRIYSPVGLLFRSCISDYEIPGTDFVIEKGMPIMIPVHAIHHDSRYYYDPEVFNPDRFSSEEVKKRPQFAFLPFGEGPRNCIGMRFGQMQVKLGIATMIKNFKFSFHEHTTYPLWMDVRNVVVQSMHPIRLIAEKI</sequence>
<dbReference type="InterPro" id="IPR002401">
    <property type="entry name" value="Cyt_P450_E_grp-I"/>
</dbReference>
<keyword evidence="5 13" id="KW-0349">Heme</keyword>
<comment type="subcellular location">
    <subcellularLocation>
        <location evidence="3">Endoplasmic reticulum membrane</location>
        <topology evidence="3">Peripheral membrane protein</topology>
    </subcellularLocation>
    <subcellularLocation>
        <location evidence="2">Microsome membrane</location>
        <topology evidence="2">Peripheral membrane protein</topology>
    </subcellularLocation>
</comment>
<evidence type="ECO:0000256" key="1">
    <source>
        <dbReference type="ARBA" id="ARBA00001971"/>
    </source>
</evidence>
<keyword evidence="6 13" id="KW-0479">Metal-binding</keyword>
<organism evidence="15 16">
    <name type="scientific">Pseudolycoriella hygida</name>
    <dbReference type="NCBI Taxonomy" id="35572"/>
    <lineage>
        <taxon>Eukaryota</taxon>
        <taxon>Metazoa</taxon>
        <taxon>Ecdysozoa</taxon>
        <taxon>Arthropoda</taxon>
        <taxon>Hexapoda</taxon>
        <taxon>Insecta</taxon>
        <taxon>Pterygota</taxon>
        <taxon>Neoptera</taxon>
        <taxon>Endopterygota</taxon>
        <taxon>Diptera</taxon>
        <taxon>Nematocera</taxon>
        <taxon>Sciaroidea</taxon>
        <taxon>Sciaridae</taxon>
        <taxon>Pseudolycoriella</taxon>
    </lineage>
</organism>
<dbReference type="InterPro" id="IPR001128">
    <property type="entry name" value="Cyt_P450"/>
</dbReference>
<keyword evidence="10 13" id="KW-0408">Iron</keyword>
<dbReference type="OrthoDB" id="2789670at2759"/>
<dbReference type="GO" id="GO:0020037">
    <property type="term" value="F:heme binding"/>
    <property type="evidence" value="ECO:0007669"/>
    <property type="project" value="InterPro"/>
</dbReference>
<dbReference type="Proteomes" id="UP001151699">
    <property type="component" value="Chromosome B"/>
</dbReference>
<dbReference type="CDD" id="cd11056">
    <property type="entry name" value="CYP6-like"/>
    <property type="match status" value="1"/>
</dbReference>
<evidence type="ECO:0000256" key="12">
    <source>
        <dbReference type="ARBA" id="ARBA00023136"/>
    </source>
</evidence>
<feature type="non-terminal residue" evidence="15">
    <location>
        <position position="503"/>
    </location>
</feature>
<comment type="cofactor">
    <cofactor evidence="1 13">
        <name>heme</name>
        <dbReference type="ChEBI" id="CHEBI:30413"/>
    </cofactor>
</comment>
<reference evidence="15" key="1">
    <citation type="submission" date="2022-07" db="EMBL/GenBank/DDBJ databases">
        <authorList>
            <person name="Trinca V."/>
            <person name="Uliana J.V.C."/>
            <person name="Torres T.T."/>
            <person name="Ward R.J."/>
            <person name="Monesi N."/>
        </authorList>
    </citation>
    <scope>NUCLEOTIDE SEQUENCE</scope>
    <source>
        <strain evidence="15">HSMRA1968</strain>
        <tissue evidence="15">Whole embryos</tissue>
    </source>
</reference>
<evidence type="ECO:0000313" key="16">
    <source>
        <dbReference type="Proteomes" id="UP001151699"/>
    </source>
</evidence>
<evidence type="ECO:0000256" key="11">
    <source>
        <dbReference type="ARBA" id="ARBA00023033"/>
    </source>
</evidence>
<dbReference type="InterPro" id="IPR036396">
    <property type="entry name" value="Cyt_P450_sf"/>
</dbReference>
<dbReference type="Gene3D" id="1.10.630.10">
    <property type="entry name" value="Cytochrome P450"/>
    <property type="match status" value="1"/>
</dbReference>
<dbReference type="PRINTS" id="PR00385">
    <property type="entry name" value="P450"/>
</dbReference>
<name>A0A9Q0N0V2_9DIPT</name>
<evidence type="ECO:0000256" key="14">
    <source>
        <dbReference type="RuleBase" id="RU000461"/>
    </source>
</evidence>
<dbReference type="PANTHER" id="PTHR24292:SF100">
    <property type="entry name" value="CYTOCHROME P450 6A16, ISOFORM B-RELATED"/>
    <property type="match status" value="1"/>
</dbReference>
<evidence type="ECO:0000256" key="9">
    <source>
        <dbReference type="ARBA" id="ARBA00023002"/>
    </source>
</evidence>
<keyword evidence="9 14" id="KW-0560">Oxidoreductase</keyword>
<dbReference type="Pfam" id="PF00067">
    <property type="entry name" value="p450"/>
    <property type="match status" value="1"/>
</dbReference>
<protein>
    <submittedName>
        <fullName evidence="15">Cytochrome P450 6a9</fullName>
    </submittedName>
</protein>
<dbReference type="SUPFAM" id="SSF48264">
    <property type="entry name" value="Cytochrome P450"/>
    <property type="match status" value="1"/>
</dbReference>
<evidence type="ECO:0000256" key="4">
    <source>
        <dbReference type="ARBA" id="ARBA00010617"/>
    </source>
</evidence>
<keyword evidence="7" id="KW-0256">Endoplasmic reticulum</keyword>
<keyword evidence="16" id="KW-1185">Reference proteome</keyword>
<comment type="caution">
    <text evidence="15">The sequence shown here is derived from an EMBL/GenBank/DDBJ whole genome shotgun (WGS) entry which is preliminary data.</text>
</comment>
<evidence type="ECO:0000256" key="10">
    <source>
        <dbReference type="ARBA" id="ARBA00023004"/>
    </source>
</evidence>